<organism evidence="2 3">
    <name type="scientific">Persicimonas caeni</name>
    <dbReference type="NCBI Taxonomy" id="2292766"/>
    <lineage>
        <taxon>Bacteria</taxon>
        <taxon>Deltaproteobacteria</taxon>
        <taxon>Bradymonadales</taxon>
        <taxon>Bradymonadaceae</taxon>
        <taxon>Persicimonas</taxon>
    </lineage>
</organism>
<dbReference type="GO" id="GO:0016747">
    <property type="term" value="F:acyltransferase activity, transferring groups other than amino-acyl groups"/>
    <property type="evidence" value="ECO:0007669"/>
    <property type="project" value="InterPro"/>
</dbReference>
<dbReference type="PROSITE" id="PS51186">
    <property type="entry name" value="GNAT"/>
    <property type="match status" value="1"/>
</dbReference>
<dbReference type="EMBL" id="CP041186">
    <property type="protein sequence ID" value="QDG51105.1"/>
    <property type="molecule type" value="Genomic_DNA"/>
</dbReference>
<dbReference type="CDD" id="cd04301">
    <property type="entry name" value="NAT_SF"/>
    <property type="match status" value="1"/>
</dbReference>
<dbReference type="Pfam" id="PF00583">
    <property type="entry name" value="Acetyltransf_1"/>
    <property type="match status" value="1"/>
</dbReference>
<dbReference type="RefSeq" id="WP_141197590.1">
    <property type="nucleotide sequence ID" value="NZ_CP041186.1"/>
</dbReference>
<feature type="domain" description="N-acetyltransferase" evidence="1">
    <location>
        <begin position="130"/>
        <end position="262"/>
    </location>
</feature>
<dbReference type="InterPro" id="IPR000182">
    <property type="entry name" value="GNAT_dom"/>
</dbReference>
<protein>
    <submittedName>
        <fullName evidence="2">GNAT family N-acetyltransferase</fullName>
    </submittedName>
</protein>
<evidence type="ECO:0000313" key="3">
    <source>
        <dbReference type="Proteomes" id="UP000315995"/>
    </source>
</evidence>
<dbReference type="OrthoDB" id="529907at2"/>
<gene>
    <name evidence="2" type="ORF">FIV42_10265</name>
</gene>
<evidence type="ECO:0000259" key="1">
    <source>
        <dbReference type="PROSITE" id="PS51186"/>
    </source>
</evidence>
<proteinExistence type="predicted"/>
<keyword evidence="3" id="KW-1185">Reference proteome</keyword>
<reference evidence="2 3" key="1">
    <citation type="submission" date="2019-06" db="EMBL/GenBank/DDBJ databases">
        <title>Persicimonas caeni gen. nov., sp. nov., a predatory bacterium isolated from solar saltern.</title>
        <authorList>
            <person name="Wang S."/>
        </authorList>
    </citation>
    <scope>NUCLEOTIDE SEQUENCE [LARGE SCALE GENOMIC DNA]</scope>
    <source>
        <strain evidence="2 3">YN101</strain>
    </source>
</reference>
<dbReference type="SUPFAM" id="SSF55729">
    <property type="entry name" value="Acyl-CoA N-acyltransferases (Nat)"/>
    <property type="match status" value="1"/>
</dbReference>
<sequence length="262" mass="29600">MAVEQINDRNELREFLTRDKLANAYLLGNLDPAFFPFCSWYGARSESGELGSLLLIYQGLSLPVAFMVGTKPNFQEFLVDAKDHLPERFHFHVLEHHIDTVRHVFDCSDTMRMHRMGLEKENYQPLESTDDVERLGHRDTAAIMALYEHYPDNFFEPSQLETGLYFGIRDGNGGLSSIAGVHVVSEEYDVAVIGNLVTHPSARGQGLATQCTGRLLDELFERVSLVALNVQDDNDPAIKMYANFGFQDNNVFWEGRCSSVST</sequence>
<accession>A0A5B8Y8D5</accession>
<dbReference type="Gene3D" id="3.40.630.30">
    <property type="match status" value="1"/>
</dbReference>
<evidence type="ECO:0000313" key="2">
    <source>
        <dbReference type="EMBL" id="QDG51105.1"/>
    </source>
</evidence>
<dbReference type="Proteomes" id="UP000315995">
    <property type="component" value="Chromosome"/>
</dbReference>
<dbReference type="InterPro" id="IPR016181">
    <property type="entry name" value="Acyl_CoA_acyltransferase"/>
</dbReference>
<dbReference type="AlphaFoldDB" id="A0A4Y6PTK5"/>
<name>A0A4Y6PTK5_PERCE</name>
<keyword evidence="2" id="KW-0808">Transferase</keyword>
<accession>A0A4Y6PTK5</accession>